<dbReference type="InParanoid" id="U5DN77"/>
<reference evidence="2 3" key="1">
    <citation type="submission" date="2013-05" db="EMBL/GenBank/DDBJ databases">
        <title>Draft genome sequence of Rubidibacter lacunae KORDI 51-2.</title>
        <authorList>
            <person name="Choi D.H."/>
            <person name="Noh J.H."/>
            <person name="Kwon K.-K."/>
            <person name="Lee J.-H."/>
            <person name="Ryu J.-Y."/>
        </authorList>
    </citation>
    <scope>NUCLEOTIDE SEQUENCE [LARGE SCALE GENOMIC DNA]</scope>
    <source>
        <strain evidence="2 3">KORDI 51-2</strain>
    </source>
</reference>
<proteinExistence type="predicted"/>
<evidence type="ECO:0000313" key="2">
    <source>
        <dbReference type="EMBL" id="ERN42074.1"/>
    </source>
</evidence>
<dbReference type="OrthoDB" id="9981523at2"/>
<protein>
    <submittedName>
        <fullName evidence="2">Uncharacterized protein</fullName>
    </submittedName>
</protein>
<dbReference type="EMBL" id="ASSJ01000035">
    <property type="protein sequence ID" value="ERN42074.1"/>
    <property type="molecule type" value="Genomic_DNA"/>
</dbReference>
<dbReference type="RefSeq" id="WP_022606002.1">
    <property type="nucleotide sequence ID" value="NZ_ASSJ01000035.1"/>
</dbReference>
<sequence>MKVLLPIQVATFGLSLLSSTVVMMDPAPVLAQVRQPLRTQNHQLVNPTPPPEPEIGDFVNLPDDGSTEDFYCGGQNRVPCDKIFKAYCAKVANGHYKDLPSGHGACITPGGWNP</sequence>
<evidence type="ECO:0000313" key="3">
    <source>
        <dbReference type="Proteomes" id="UP000016960"/>
    </source>
</evidence>
<accession>U5DN77</accession>
<keyword evidence="3" id="KW-1185">Reference proteome</keyword>
<dbReference type="AlphaFoldDB" id="U5DN77"/>
<organism evidence="2 3">
    <name type="scientific">Rubidibacter lacunae KORDI 51-2</name>
    <dbReference type="NCBI Taxonomy" id="582515"/>
    <lineage>
        <taxon>Bacteria</taxon>
        <taxon>Bacillati</taxon>
        <taxon>Cyanobacteriota</taxon>
        <taxon>Cyanophyceae</taxon>
        <taxon>Oscillatoriophycideae</taxon>
        <taxon>Chroococcales</taxon>
        <taxon>Aphanothecaceae</taxon>
        <taxon>Rubidibacter</taxon>
    </lineage>
</organism>
<name>U5DN77_9CHRO</name>
<keyword evidence="1" id="KW-0732">Signal</keyword>
<feature type="signal peptide" evidence="1">
    <location>
        <begin position="1"/>
        <end position="31"/>
    </location>
</feature>
<gene>
    <name evidence="2" type="ORF">KR51_00014150</name>
</gene>
<feature type="chain" id="PRO_5004659384" evidence="1">
    <location>
        <begin position="32"/>
        <end position="114"/>
    </location>
</feature>
<comment type="caution">
    <text evidence="2">The sequence shown here is derived from an EMBL/GenBank/DDBJ whole genome shotgun (WGS) entry which is preliminary data.</text>
</comment>
<dbReference type="Proteomes" id="UP000016960">
    <property type="component" value="Unassembled WGS sequence"/>
</dbReference>
<evidence type="ECO:0000256" key="1">
    <source>
        <dbReference type="SAM" id="SignalP"/>
    </source>
</evidence>